<gene>
    <name evidence="8" type="ORF">GCM10009654_00230</name>
</gene>
<dbReference type="Gene3D" id="3.40.50.1980">
    <property type="entry name" value="Nitrogenase molybdenum iron protein domain"/>
    <property type="match status" value="2"/>
</dbReference>
<protein>
    <submittedName>
        <fullName evidence="8">Iron-siderophore ABC transporter substrate-binding protein</fullName>
    </submittedName>
</protein>
<dbReference type="SUPFAM" id="SSF53807">
    <property type="entry name" value="Helical backbone' metal receptor"/>
    <property type="match status" value="1"/>
</dbReference>
<organism evidence="8 9">
    <name type="scientific">Streptomyces hebeiensis</name>
    <dbReference type="NCBI Taxonomy" id="229486"/>
    <lineage>
        <taxon>Bacteria</taxon>
        <taxon>Bacillati</taxon>
        <taxon>Actinomycetota</taxon>
        <taxon>Actinomycetes</taxon>
        <taxon>Kitasatosporales</taxon>
        <taxon>Streptomycetaceae</taxon>
        <taxon>Streptomyces</taxon>
    </lineage>
</organism>
<evidence type="ECO:0000256" key="1">
    <source>
        <dbReference type="ARBA" id="ARBA00004196"/>
    </source>
</evidence>
<evidence type="ECO:0000313" key="9">
    <source>
        <dbReference type="Proteomes" id="UP001501371"/>
    </source>
</evidence>
<feature type="domain" description="Fe/B12 periplasmic-binding" evidence="7">
    <location>
        <begin position="88"/>
        <end position="351"/>
    </location>
</feature>
<name>A0ABN1UF97_9ACTN</name>
<dbReference type="EMBL" id="BAAAKV010000001">
    <property type="protein sequence ID" value="GAA1149020.1"/>
    <property type="molecule type" value="Genomic_DNA"/>
</dbReference>
<evidence type="ECO:0000256" key="4">
    <source>
        <dbReference type="ARBA" id="ARBA00022729"/>
    </source>
</evidence>
<evidence type="ECO:0000256" key="3">
    <source>
        <dbReference type="ARBA" id="ARBA00022448"/>
    </source>
</evidence>
<dbReference type="InterPro" id="IPR051313">
    <property type="entry name" value="Bact_iron-sidero_bind"/>
</dbReference>
<dbReference type="PROSITE" id="PS50983">
    <property type="entry name" value="FE_B12_PBP"/>
    <property type="match status" value="1"/>
</dbReference>
<reference evidence="8 9" key="1">
    <citation type="journal article" date="2019" name="Int. J. Syst. Evol. Microbiol.">
        <title>The Global Catalogue of Microorganisms (GCM) 10K type strain sequencing project: providing services to taxonomists for standard genome sequencing and annotation.</title>
        <authorList>
            <consortium name="The Broad Institute Genomics Platform"/>
            <consortium name="The Broad Institute Genome Sequencing Center for Infectious Disease"/>
            <person name="Wu L."/>
            <person name="Ma J."/>
        </authorList>
    </citation>
    <scope>NUCLEOTIDE SEQUENCE [LARGE SCALE GENOMIC DNA]</scope>
    <source>
        <strain evidence="8 9">JCM 12696</strain>
    </source>
</reference>
<dbReference type="PANTHER" id="PTHR30532:SF25">
    <property type="entry name" value="IRON(III) DICITRATE-BINDING PERIPLASMIC PROTEIN"/>
    <property type="match status" value="1"/>
</dbReference>
<dbReference type="Proteomes" id="UP001501371">
    <property type="component" value="Unassembled WGS sequence"/>
</dbReference>
<evidence type="ECO:0000256" key="2">
    <source>
        <dbReference type="ARBA" id="ARBA00008814"/>
    </source>
</evidence>
<keyword evidence="3" id="KW-0813">Transport</keyword>
<dbReference type="CDD" id="cd01146">
    <property type="entry name" value="FhuD"/>
    <property type="match status" value="1"/>
</dbReference>
<evidence type="ECO:0000256" key="6">
    <source>
        <dbReference type="SAM" id="SignalP"/>
    </source>
</evidence>
<proteinExistence type="inferred from homology"/>
<evidence type="ECO:0000256" key="5">
    <source>
        <dbReference type="SAM" id="MobiDB-lite"/>
    </source>
</evidence>
<feature type="compositionally biased region" description="Low complexity" evidence="5">
    <location>
        <begin position="32"/>
        <end position="57"/>
    </location>
</feature>
<feature type="chain" id="PRO_5045710115" evidence="6">
    <location>
        <begin position="20"/>
        <end position="351"/>
    </location>
</feature>
<keyword evidence="4 6" id="KW-0732">Signal</keyword>
<feature type="signal peptide" evidence="6">
    <location>
        <begin position="1"/>
        <end position="19"/>
    </location>
</feature>
<feature type="region of interest" description="Disordered" evidence="5">
    <location>
        <begin position="32"/>
        <end position="73"/>
    </location>
</feature>
<accession>A0ABN1UF97</accession>
<keyword evidence="9" id="KW-1185">Reference proteome</keyword>
<dbReference type="PROSITE" id="PS51257">
    <property type="entry name" value="PROKAR_LIPOPROTEIN"/>
    <property type="match status" value="1"/>
</dbReference>
<dbReference type="InterPro" id="IPR002491">
    <property type="entry name" value="ABC_transptr_periplasmic_BD"/>
</dbReference>
<evidence type="ECO:0000313" key="8">
    <source>
        <dbReference type="EMBL" id="GAA1149020.1"/>
    </source>
</evidence>
<comment type="similarity">
    <text evidence="2">Belongs to the bacterial solute-binding protein 8 family.</text>
</comment>
<comment type="subcellular location">
    <subcellularLocation>
        <location evidence="1">Cell envelope</location>
    </subcellularLocation>
</comment>
<evidence type="ECO:0000259" key="7">
    <source>
        <dbReference type="PROSITE" id="PS50983"/>
    </source>
</evidence>
<dbReference type="Pfam" id="PF01497">
    <property type="entry name" value="Peripla_BP_2"/>
    <property type="match status" value="1"/>
</dbReference>
<sequence>MYRFRDLPLVRLTGGLALAGTLLLSGCSTTPSASSAAAADDGPAPRPTTHTAPRALPKGMGSGEPDGAFPRTVKHFEGSTTIPSAPRKVVVISTGQADALLTLGTVPAGSTRGDGADIIPKYLVKDFPEDAGRLAKVTDVGSRVDPDLETIGNLKPDLILMNTAGKNAKGLYDSLSALAPTVATQGTGLYWKQDFLLVADGLGKSEKAQSVLDAYHAEAEKLRASLKEPVTVSFLRLNGDRLRVFGVPSFTGGIAEDAGLARPKSQRFDKTSRNISNEQLDLADADWLFYGVQGNDGKAARLTEAPLWPTLSAVAGKTAVAVDDDTFFLNTGPTAARDVLGVLERHVAPEN</sequence>
<comment type="caution">
    <text evidence="8">The sequence shown here is derived from an EMBL/GenBank/DDBJ whole genome shotgun (WGS) entry which is preliminary data.</text>
</comment>
<dbReference type="PANTHER" id="PTHR30532">
    <property type="entry name" value="IRON III DICITRATE-BINDING PERIPLASMIC PROTEIN"/>
    <property type="match status" value="1"/>
</dbReference>
<dbReference type="RefSeq" id="WP_344268212.1">
    <property type="nucleotide sequence ID" value="NZ_BAAAKV010000001.1"/>
</dbReference>